<gene>
    <name evidence="6" type="ORF">FC774_17720</name>
    <name evidence="7" type="ORF">FDB51_17870</name>
</gene>
<dbReference type="InterPro" id="IPR012337">
    <property type="entry name" value="RNaseH-like_sf"/>
</dbReference>
<dbReference type="InterPro" id="IPR001584">
    <property type="entry name" value="Integrase_cat-core"/>
</dbReference>
<sequence>MNKTNIKCPRCHSDKLYKFGLNKQANQKYQCKMCNRQFALGDGDGLPKMNYPRCPKCGKGTYLHHAYKHYNRYKCNNKKCNHIIVKHHTTNIDNASSELITGSLSMKGMRFPLHVILTALTLYFLNNSSTRSISQFLMMNCGIKVSHVTIASWTNKFAPFFKQKADKFKDSLDLQSDDWHADETVVFINGEKYYLWLAIDSETRFILAFHLTKSRSSDSAYTLINEAKNCGEPTYFITDRLPSYNQAAATVLPNTEHIPVAPMSSDTNNNLIESFNKTFKAWYKAKKGFNSFEKANNLVYLFIFHYNFIRPHGSLNNYTPAEVAGFASNSLDKNSWFSAA</sequence>
<evidence type="ECO:0000256" key="1">
    <source>
        <dbReference type="ARBA" id="ARBA00002286"/>
    </source>
</evidence>
<evidence type="ECO:0000313" key="7">
    <source>
        <dbReference type="EMBL" id="NFN36921.1"/>
    </source>
</evidence>
<organism evidence="7 8">
    <name type="scientific">Clostridium botulinum</name>
    <dbReference type="NCBI Taxonomy" id="1491"/>
    <lineage>
        <taxon>Bacteria</taxon>
        <taxon>Bacillati</taxon>
        <taxon>Bacillota</taxon>
        <taxon>Clostridia</taxon>
        <taxon>Eubacteriales</taxon>
        <taxon>Clostridiaceae</taxon>
        <taxon>Clostridium</taxon>
    </lineage>
</organism>
<evidence type="ECO:0000256" key="3">
    <source>
        <dbReference type="ARBA" id="ARBA00023125"/>
    </source>
</evidence>
<dbReference type="NCBIfam" id="NF033587">
    <property type="entry name" value="transpos_IS6"/>
    <property type="match status" value="1"/>
</dbReference>
<keyword evidence="2" id="KW-0815">Transposition</keyword>
<evidence type="ECO:0000259" key="5">
    <source>
        <dbReference type="PROSITE" id="PS50994"/>
    </source>
</evidence>
<dbReference type="GO" id="GO:0003677">
    <property type="term" value="F:DNA binding"/>
    <property type="evidence" value="ECO:0007669"/>
    <property type="project" value="UniProtKB-KW"/>
</dbReference>
<keyword evidence="4" id="KW-0233">DNA recombination</keyword>
<comment type="caution">
    <text evidence="7">The sequence shown here is derived from an EMBL/GenBank/DDBJ whole genome shotgun (WGS) entry which is preliminary data.</text>
</comment>
<dbReference type="PANTHER" id="PTHR35528">
    <property type="entry name" value="BLL1675 PROTEIN"/>
    <property type="match status" value="1"/>
</dbReference>
<evidence type="ECO:0000313" key="8">
    <source>
        <dbReference type="Proteomes" id="UP000473681"/>
    </source>
</evidence>
<evidence type="ECO:0000256" key="4">
    <source>
        <dbReference type="ARBA" id="ARBA00023172"/>
    </source>
</evidence>
<name>A0A0M1M1W0_CLOBO</name>
<dbReference type="InterPro" id="IPR036397">
    <property type="entry name" value="RNaseH_sf"/>
</dbReference>
<dbReference type="AlphaFoldDB" id="A0A0M1M1W0"/>
<evidence type="ECO:0000313" key="6">
    <source>
        <dbReference type="EMBL" id="NFF89650.1"/>
    </source>
</evidence>
<dbReference type="GO" id="GO:0006313">
    <property type="term" value="P:DNA transposition"/>
    <property type="evidence" value="ECO:0007669"/>
    <property type="project" value="InterPro"/>
</dbReference>
<dbReference type="EMBL" id="SWVK01000053">
    <property type="protein sequence ID" value="NFN36921.1"/>
    <property type="molecule type" value="Genomic_DNA"/>
</dbReference>
<proteinExistence type="predicted"/>
<dbReference type="InterPro" id="IPR003220">
    <property type="entry name" value="InsA_N_dom_Znf"/>
</dbReference>
<dbReference type="RefSeq" id="WP_053342223.1">
    <property type="nucleotide sequence ID" value="NZ_JACBDB010000006.1"/>
</dbReference>
<dbReference type="PROSITE" id="PS50994">
    <property type="entry name" value="INTEGRASE"/>
    <property type="match status" value="1"/>
</dbReference>
<dbReference type="Proteomes" id="UP000473681">
    <property type="component" value="Unassembled WGS sequence"/>
</dbReference>
<protein>
    <submittedName>
        <fullName evidence="7">IS6 family transposase</fullName>
    </submittedName>
</protein>
<evidence type="ECO:0000256" key="2">
    <source>
        <dbReference type="ARBA" id="ARBA00022578"/>
    </source>
</evidence>
<dbReference type="Pfam" id="PF03811">
    <property type="entry name" value="Zn_ribbon_InsA"/>
    <property type="match status" value="1"/>
</dbReference>
<keyword evidence="3" id="KW-0238">DNA-binding</keyword>
<reference evidence="8 9" key="1">
    <citation type="submission" date="2019-04" db="EMBL/GenBank/DDBJ databases">
        <title>Genome sequencing of Clostridium botulinum Groups I-IV and Clostridium butyricum.</title>
        <authorList>
            <person name="Brunt J."/>
            <person name="Van Vliet A.H.M."/>
            <person name="Stringer S.C."/>
            <person name="Carter A.T."/>
            <person name="Peck M.W."/>
        </authorList>
    </citation>
    <scope>NUCLEOTIDE SEQUENCE [LARGE SCALE GENOMIC DNA]</scope>
    <source>
        <strain evidence="6 9">1605</strain>
        <strain evidence="7 8">CB-K-33E</strain>
    </source>
</reference>
<dbReference type="SUPFAM" id="SSF53098">
    <property type="entry name" value="Ribonuclease H-like"/>
    <property type="match status" value="1"/>
</dbReference>
<accession>A0A0M1M1W0</accession>
<dbReference type="OrthoDB" id="1376408at2"/>
<dbReference type="Gene3D" id="3.30.420.10">
    <property type="entry name" value="Ribonuclease H-like superfamily/Ribonuclease H"/>
    <property type="match status" value="1"/>
</dbReference>
<feature type="domain" description="Integrase catalytic" evidence="5">
    <location>
        <begin position="155"/>
        <end position="328"/>
    </location>
</feature>
<dbReference type="EMBL" id="SWOV01000112">
    <property type="protein sequence ID" value="NFF89650.1"/>
    <property type="molecule type" value="Genomic_DNA"/>
</dbReference>
<dbReference type="PANTHER" id="PTHR35528:SF3">
    <property type="entry name" value="BLL1675 PROTEIN"/>
    <property type="match status" value="1"/>
</dbReference>
<dbReference type="InterPro" id="IPR052183">
    <property type="entry name" value="IS_Transposase"/>
</dbReference>
<dbReference type="InterPro" id="IPR032874">
    <property type="entry name" value="DDE_dom"/>
</dbReference>
<comment type="function">
    <text evidence="1">Involved in the transposition of the insertion sequence.</text>
</comment>
<dbReference type="Proteomes" id="UP000476820">
    <property type="component" value="Unassembled WGS sequence"/>
</dbReference>
<dbReference type="GO" id="GO:0015074">
    <property type="term" value="P:DNA integration"/>
    <property type="evidence" value="ECO:0007669"/>
    <property type="project" value="InterPro"/>
</dbReference>
<evidence type="ECO:0000313" key="9">
    <source>
        <dbReference type="Proteomes" id="UP000476820"/>
    </source>
</evidence>
<dbReference type="Pfam" id="PF13610">
    <property type="entry name" value="DDE_Tnp_IS240"/>
    <property type="match status" value="1"/>
</dbReference>
<dbReference type="InterPro" id="IPR047930">
    <property type="entry name" value="Transpos_IS6"/>
</dbReference>